<dbReference type="AlphaFoldDB" id="M2PKI4"/>
<evidence type="ECO:0000313" key="2">
    <source>
        <dbReference type="Proteomes" id="UP000016930"/>
    </source>
</evidence>
<dbReference type="STRING" id="914234.M2PKI4"/>
<sequence>MYAVIKIAFFYAAAIVGAMLVGAAPLNSRQIGDVQCNVNRLLIVGDLGGLKNTLSTLSKQVTDPTSNAAVQEAATDVSGAQSAIGVIAAALLTGQDAPAAARDQVAGNLTSAQSALSSVTTSDSAAASTLQKAQTQLTDAINAGEGVVNDCN</sequence>
<protein>
    <submittedName>
        <fullName evidence="1">Uncharacterized protein</fullName>
    </submittedName>
</protein>
<accession>M2PKI4</accession>
<dbReference type="EMBL" id="KB445797">
    <property type="protein sequence ID" value="EMD36804.1"/>
    <property type="molecule type" value="Genomic_DNA"/>
</dbReference>
<proteinExistence type="predicted"/>
<gene>
    <name evidence="1" type="ORF">CERSUDRAFT_83818</name>
</gene>
<keyword evidence="2" id="KW-1185">Reference proteome</keyword>
<dbReference type="Proteomes" id="UP000016930">
    <property type="component" value="Unassembled WGS sequence"/>
</dbReference>
<name>M2PKI4_CERS8</name>
<dbReference type="OrthoDB" id="3178264at2759"/>
<organism evidence="1 2">
    <name type="scientific">Ceriporiopsis subvermispora (strain B)</name>
    <name type="common">White-rot fungus</name>
    <name type="synonym">Gelatoporia subvermispora</name>
    <dbReference type="NCBI Taxonomy" id="914234"/>
    <lineage>
        <taxon>Eukaryota</taxon>
        <taxon>Fungi</taxon>
        <taxon>Dikarya</taxon>
        <taxon>Basidiomycota</taxon>
        <taxon>Agaricomycotina</taxon>
        <taxon>Agaricomycetes</taxon>
        <taxon>Polyporales</taxon>
        <taxon>Gelatoporiaceae</taxon>
        <taxon>Gelatoporia</taxon>
    </lineage>
</organism>
<reference evidence="1 2" key="1">
    <citation type="journal article" date="2012" name="Proc. Natl. Acad. Sci. U.S.A.">
        <title>Comparative genomics of Ceriporiopsis subvermispora and Phanerochaete chrysosporium provide insight into selective ligninolysis.</title>
        <authorList>
            <person name="Fernandez-Fueyo E."/>
            <person name="Ruiz-Duenas F.J."/>
            <person name="Ferreira P."/>
            <person name="Floudas D."/>
            <person name="Hibbett D.S."/>
            <person name="Canessa P."/>
            <person name="Larrondo L.F."/>
            <person name="James T.Y."/>
            <person name="Seelenfreund D."/>
            <person name="Lobos S."/>
            <person name="Polanco R."/>
            <person name="Tello M."/>
            <person name="Honda Y."/>
            <person name="Watanabe T."/>
            <person name="Watanabe T."/>
            <person name="Ryu J.S."/>
            <person name="Kubicek C.P."/>
            <person name="Schmoll M."/>
            <person name="Gaskell J."/>
            <person name="Hammel K.E."/>
            <person name="St John F.J."/>
            <person name="Vanden Wymelenberg A."/>
            <person name="Sabat G."/>
            <person name="Splinter BonDurant S."/>
            <person name="Syed K."/>
            <person name="Yadav J.S."/>
            <person name="Doddapaneni H."/>
            <person name="Subramanian V."/>
            <person name="Lavin J.L."/>
            <person name="Oguiza J.A."/>
            <person name="Perez G."/>
            <person name="Pisabarro A.G."/>
            <person name="Ramirez L."/>
            <person name="Santoyo F."/>
            <person name="Master E."/>
            <person name="Coutinho P.M."/>
            <person name="Henrissat B."/>
            <person name="Lombard V."/>
            <person name="Magnuson J.K."/>
            <person name="Kuees U."/>
            <person name="Hori C."/>
            <person name="Igarashi K."/>
            <person name="Samejima M."/>
            <person name="Held B.W."/>
            <person name="Barry K.W."/>
            <person name="LaButti K.M."/>
            <person name="Lapidus A."/>
            <person name="Lindquist E.A."/>
            <person name="Lucas S.M."/>
            <person name="Riley R."/>
            <person name="Salamov A.A."/>
            <person name="Hoffmeister D."/>
            <person name="Schwenk D."/>
            <person name="Hadar Y."/>
            <person name="Yarden O."/>
            <person name="de Vries R.P."/>
            <person name="Wiebenga A."/>
            <person name="Stenlid J."/>
            <person name="Eastwood D."/>
            <person name="Grigoriev I.V."/>
            <person name="Berka R.M."/>
            <person name="Blanchette R.A."/>
            <person name="Kersten P."/>
            <person name="Martinez A.T."/>
            <person name="Vicuna R."/>
            <person name="Cullen D."/>
        </authorList>
    </citation>
    <scope>NUCLEOTIDE SEQUENCE [LARGE SCALE GENOMIC DNA]</scope>
    <source>
        <strain evidence="1 2">B</strain>
    </source>
</reference>
<evidence type="ECO:0000313" key="1">
    <source>
        <dbReference type="EMBL" id="EMD36804.1"/>
    </source>
</evidence>
<dbReference type="HOGENOM" id="CLU_141129_0_0_1"/>